<dbReference type="InterPro" id="IPR036864">
    <property type="entry name" value="Zn2-C6_fun-type_DNA-bd_sf"/>
</dbReference>
<protein>
    <recommendedName>
        <fullName evidence="7">Zn(2)-C6 fungal-type domain-containing protein</fullName>
    </recommendedName>
</protein>
<sequence length="485" mass="54492">MLTPRQRSHEGCWTCKKRRRKCDNGRPTCQNCHQRGVPCEGYEVRLRWGSGIASRGRFTGADKPVGECVSARPKGRQRDLEKKRKQSVVEHDGVAGNGDSHDPMIDASISPDCQTQVAHGKGHLNALEDERLFNEFLTSGVNILHSTTVDDGDNVLPSHLPELCQKSEALYSICLAFQASLSKDIKSRFFEYFDAALSMFRIELANSVSCLEDATLTAGLLLCSIGFMHGLPWTMHIQGMYNILQIYGFDHPPGERTSFRTHLIEVMGVMDLPTFAVGRQNPCLGIWRRYCRSNTWAGEQHSDRSQVEVVSGLPRSLLDIFSGIGEGTKEEDFWNWLGAEGSFGQMQLWQAYKLAGILTLRSRSSANSYESQMTLPKTAILVSQILSSIDAIRRASDDSEQQDTLIMNAINYPVFVAGLEVMIINSNAEWKELIRSCFMSSHLRSEYGFEDRLLLEILEEAWKRNDERVDVDELAKARGTELGLL</sequence>
<name>A0A1L9RG69_ASPWE</name>
<dbReference type="GO" id="GO:0000976">
    <property type="term" value="F:transcription cis-regulatory region binding"/>
    <property type="evidence" value="ECO:0007669"/>
    <property type="project" value="TreeGrafter"/>
</dbReference>
<dbReference type="Pfam" id="PF00172">
    <property type="entry name" value="Zn_clus"/>
    <property type="match status" value="1"/>
</dbReference>
<dbReference type="PROSITE" id="PS50048">
    <property type="entry name" value="ZN2_CY6_FUNGAL_2"/>
    <property type="match status" value="1"/>
</dbReference>
<dbReference type="InterPro" id="IPR021858">
    <property type="entry name" value="Fun_TF"/>
</dbReference>
<evidence type="ECO:0000256" key="6">
    <source>
        <dbReference type="SAM" id="MobiDB-lite"/>
    </source>
</evidence>
<proteinExistence type="predicted"/>
<evidence type="ECO:0000256" key="5">
    <source>
        <dbReference type="ARBA" id="ARBA00023242"/>
    </source>
</evidence>
<keyword evidence="5" id="KW-0539">Nucleus</keyword>
<keyword evidence="9" id="KW-1185">Reference proteome</keyword>
<evidence type="ECO:0000256" key="4">
    <source>
        <dbReference type="ARBA" id="ARBA00023163"/>
    </source>
</evidence>
<dbReference type="InterPro" id="IPR001138">
    <property type="entry name" value="Zn2Cys6_DnaBD"/>
</dbReference>
<gene>
    <name evidence="8" type="ORF">ASPWEDRAFT_173328</name>
</gene>
<dbReference type="Pfam" id="PF11951">
    <property type="entry name" value="Fungal_trans_2"/>
    <property type="match status" value="2"/>
</dbReference>
<evidence type="ECO:0000256" key="3">
    <source>
        <dbReference type="ARBA" id="ARBA00023125"/>
    </source>
</evidence>
<keyword evidence="3" id="KW-0238">DNA-binding</keyword>
<dbReference type="PANTHER" id="PTHR37534:SF44">
    <property type="entry name" value="ZN(II)2CYS6 TRANSCRIPTION FACTOR (EUROFUNG)"/>
    <property type="match status" value="1"/>
</dbReference>
<dbReference type="Proteomes" id="UP000184383">
    <property type="component" value="Unassembled WGS sequence"/>
</dbReference>
<feature type="compositionally biased region" description="Basic and acidic residues" evidence="6">
    <location>
        <begin position="76"/>
        <end position="101"/>
    </location>
</feature>
<dbReference type="EMBL" id="KV878213">
    <property type="protein sequence ID" value="OJJ33894.1"/>
    <property type="molecule type" value="Genomic_DNA"/>
</dbReference>
<dbReference type="PROSITE" id="PS00463">
    <property type="entry name" value="ZN2_CY6_FUNGAL_1"/>
    <property type="match status" value="1"/>
</dbReference>
<evidence type="ECO:0000313" key="8">
    <source>
        <dbReference type="EMBL" id="OJJ33894.1"/>
    </source>
</evidence>
<dbReference type="PANTHER" id="PTHR37534">
    <property type="entry name" value="TRANSCRIPTIONAL ACTIVATOR PROTEIN UGA3"/>
    <property type="match status" value="1"/>
</dbReference>
<dbReference type="GO" id="GO:0005634">
    <property type="term" value="C:nucleus"/>
    <property type="evidence" value="ECO:0007669"/>
    <property type="project" value="UniProtKB-SubCell"/>
</dbReference>
<dbReference type="AlphaFoldDB" id="A0A1L9RG69"/>
<reference evidence="9" key="1">
    <citation type="journal article" date="2017" name="Genome Biol.">
        <title>Comparative genomics reveals high biological diversity and specific adaptations in the industrially and medically important fungal genus Aspergillus.</title>
        <authorList>
            <person name="de Vries R.P."/>
            <person name="Riley R."/>
            <person name="Wiebenga A."/>
            <person name="Aguilar-Osorio G."/>
            <person name="Amillis S."/>
            <person name="Uchima C.A."/>
            <person name="Anderluh G."/>
            <person name="Asadollahi M."/>
            <person name="Askin M."/>
            <person name="Barry K."/>
            <person name="Battaglia E."/>
            <person name="Bayram O."/>
            <person name="Benocci T."/>
            <person name="Braus-Stromeyer S.A."/>
            <person name="Caldana C."/>
            <person name="Canovas D."/>
            <person name="Cerqueira G.C."/>
            <person name="Chen F."/>
            <person name="Chen W."/>
            <person name="Choi C."/>
            <person name="Clum A."/>
            <person name="Dos Santos R.A."/>
            <person name="Damasio A.R."/>
            <person name="Diallinas G."/>
            <person name="Emri T."/>
            <person name="Fekete E."/>
            <person name="Flipphi M."/>
            <person name="Freyberg S."/>
            <person name="Gallo A."/>
            <person name="Gournas C."/>
            <person name="Habgood R."/>
            <person name="Hainaut M."/>
            <person name="Harispe M.L."/>
            <person name="Henrissat B."/>
            <person name="Hilden K.S."/>
            <person name="Hope R."/>
            <person name="Hossain A."/>
            <person name="Karabika E."/>
            <person name="Karaffa L."/>
            <person name="Karanyi Z."/>
            <person name="Krasevec N."/>
            <person name="Kuo A."/>
            <person name="Kusch H."/>
            <person name="LaButti K."/>
            <person name="Lagendijk E.L."/>
            <person name="Lapidus A."/>
            <person name="Levasseur A."/>
            <person name="Lindquist E."/>
            <person name="Lipzen A."/>
            <person name="Logrieco A.F."/>
            <person name="MacCabe A."/>
            <person name="Maekelae M.R."/>
            <person name="Malavazi I."/>
            <person name="Melin P."/>
            <person name="Meyer V."/>
            <person name="Mielnichuk N."/>
            <person name="Miskei M."/>
            <person name="Molnar A.P."/>
            <person name="Mule G."/>
            <person name="Ngan C.Y."/>
            <person name="Orejas M."/>
            <person name="Orosz E."/>
            <person name="Ouedraogo J.P."/>
            <person name="Overkamp K.M."/>
            <person name="Park H.-S."/>
            <person name="Perrone G."/>
            <person name="Piumi F."/>
            <person name="Punt P.J."/>
            <person name="Ram A.F."/>
            <person name="Ramon A."/>
            <person name="Rauscher S."/>
            <person name="Record E."/>
            <person name="Riano-Pachon D.M."/>
            <person name="Robert V."/>
            <person name="Roehrig J."/>
            <person name="Ruller R."/>
            <person name="Salamov A."/>
            <person name="Salih N.S."/>
            <person name="Samson R.A."/>
            <person name="Sandor E."/>
            <person name="Sanguinetti M."/>
            <person name="Schuetze T."/>
            <person name="Sepcic K."/>
            <person name="Shelest E."/>
            <person name="Sherlock G."/>
            <person name="Sophianopoulou V."/>
            <person name="Squina F.M."/>
            <person name="Sun H."/>
            <person name="Susca A."/>
            <person name="Todd R.B."/>
            <person name="Tsang A."/>
            <person name="Unkles S.E."/>
            <person name="van de Wiele N."/>
            <person name="van Rossen-Uffink D."/>
            <person name="Oliveira J.V."/>
            <person name="Vesth T.C."/>
            <person name="Visser J."/>
            <person name="Yu J.-H."/>
            <person name="Zhou M."/>
            <person name="Andersen M.R."/>
            <person name="Archer D.B."/>
            <person name="Baker S.E."/>
            <person name="Benoit I."/>
            <person name="Brakhage A.A."/>
            <person name="Braus G.H."/>
            <person name="Fischer R."/>
            <person name="Frisvad J.C."/>
            <person name="Goldman G.H."/>
            <person name="Houbraken J."/>
            <person name="Oakley B."/>
            <person name="Pocsi I."/>
            <person name="Scazzocchio C."/>
            <person name="Seiboth B."/>
            <person name="vanKuyk P.A."/>
            <person name="Wortman J."/>
            <person name="Dyer P.S."/>
            <person name="Grigoriev I.V."/>
        </authorList>
    </citation>
    <scope>NUCLEOTIDE SEQUENCE [LARGE SCALE GENOMIC DNA]</scope>
    <source>
        <strain evidence="9">DTO 134E9</strain>
    </source>
</reference>
<dbReference type="SUPFAM" id="SSF57701">
    <property type="entry name" value="Zn2/Cys6 DNA-binding domain"/>
    <property type="match status" value="1"/>
</dbReference>
<evidence type="ECO:0000313" key="9">
    <source>
        <dbReference type="Proteomes" id="UP000184383"/>
    </source>
</evidence>
<feature type="domain" description="Zn(2)-C6 fungal-type" evidence="7">
    <location>
        <begin position="11"/>
        <end position="39"/>
    </location>
</feature>
<keyword evidence="2" id="KW-0805">Transcription regulation</keyword>
<keyword evidence="4" id="KW-0804">Transcription</keyword>
<dbReference type="GO" id="GO:0000981">
    <property type="term" value="F:DNA-binding transcription factor activity, RNA polymerase II-specific"/>
    <property type="evidence" value="ECO:0007669"/>
    <property type="project" value="InterPro"/>
</dbReference>
<dbReference type="SMART" id="SM00066">
    <property type="entry name" value="GAL4"/>
    <property type="match status" value="1"/>
</dbReference>
<evidence type="ECO:0000256" key="2">
    <source>
        <dbReference type="ARBA" id="ARBA00023015"/>
    </source>
</evidence>
<dbReference type="Gene3D" id="4.10.240.10">
    <property type="entry name" value="Zn(2)-C6 fungal-type DNA-binding domain"/>
    <property type="match status" value="1"/>
</dbReference>
<dbReference type="GeneID" id="63746896"/>
<dbReference type="STRING" id="1073089.A0A1L9RG69"/>
<dbReference type="OrthoDB" id="3251668at2759"/>
<dbReference type="CDD" id="cd00067">
    <property type="entry name" value="GAL4"/>
    <property type="match status" value="1"/>
</dbReference>
<dbReference type="RefSeq" id="XP_040687570.1">
    <property type="nucleotide sequence ID" value="XM_040831048.1"/>
</dbReference>
<comment type="subcellular location">
    <subcellularLocation>
        <location evidence="1">Nucleus</location>
    </subcellularLocation>
</comment>
<dbReference type="GO" id="GO:0045944">
    <property type="term" value="P:positive regulation of transcription by RNA polymerase II"/>
    <property type="evidence" value="ECO:0007669"/>
    <property type="project" value="TreeGrafter"/>
</dbReference>
<feature type="region of interest" description="Disordered" evidence="6">
    <location>
        <begin position="63"/>
        <end position="101"/>
    </location>
</feature>
<evidence type="ECO:0000259" key="7">
    <source>
        <dbReference type="PROSITE" id="PS50048"/>
    </source>
</evidence>
<accession>A0A1L9RG69</accession>
<evidence type="ECO:0000256" key="1">
    <source>
        <dbReference type="ARBA" id="ARBA00004123"/>
    </source>
</evidence>
<dbReference type="VEuPathDB" id="FungiDB:ASPWEDRAFT_173328"/>
<organism evidence="8 9">
    <name type="scientific">Aspergillus wentii DTO 134E9</name>
    <dbReference type="NCBI Taxonomy" id="1073089"/>
    <lineage>
        <taxon>Eukaryota</taxon>
        <taxon>Fungi</taxon>
        <taxon>Dikarya</taxon>
        <taxon>Ascomycota</taxon>
        <taxon>Pezizomycotina</taxon>
        <taxon>Eurotiomycetes</taxon>
        <taxon>Eurotiomycetidae</taxon>
        <taxon>Eurotiales</taxon>
        <taxon>Aspergillaceae</taxon>
        <taxon>Aspergillus</taxon>
        <taxon>Aspergillus subgen. Cremei</taxon>
    </lineage>
</organism>
<dbReference type="GO" id="GO:0008270">
    <property type="term" value="F:zinc ion binding"/>
    <property type="evidence" value="ECO:0007669"/>
    <property type="project" value="InterPro"/>
</dbReference>